<proteinExistence type="predicted"/>
<evidence type="ECO:0000313" key="1">
    <source>
        <dbReference type="EMBL" id="CAD9032919.1"/>
    </source>
</evidence>
<organism evidence="1">
    <name type="scientific">Eutreptiella gymnastica</name>
    <dbReference type="NCBI Taxonomy" id="73025"/>
    <lineage>
        <taxon>Eukaryota</taxon>
        <taxon>Discoba</taxon>
        <taxon>Euglenozoa</taxon>
        <taxon>Euglenida</taxon>
        <taxon>Spirocuta</taxon>
        <taxon>Euglenophyceae</taxon>
        <taxon>Eutreptiales</taxon>
        <taxon>Eutreptiaceae</taxon>
        <taxon>Eutreptiella</taxon>
    </lineage>
</organism>
<name>A0A7S1NR14_9EUGL</name>
<dbReference type="EMBL" id="HBGA01118513">
    <property type="protein sequence ID" value="CAD9032919.1"/>
    <property type="molecule type" value="Transcribed_RNA"/>
</dbReference>
<protein>
    <submittedName>
        <fullName evidence="1">Uncharacterized protein</fullName>
    </submittedName>
</protein>
<sequence>MYQGASQNGKRGRRPASIWGVVCERCVFFDIASLAKTPPVVSVPKWGRASMGDNCVRLGLQSSGGAFGLWAAPDVSLLTRSNNGERHDAAATFCRFLHPIV</sequence>
<reference evidence="1" key="1">
    <citation type="submission" date="2021-01" db="EMBL/GenBank/DDBJ databases">
        <authorList>
            <person name="Corre E."/>
            <person name="Pelletier E."/>
            <person name="Niang G."/>
            <person name="Scheremetjew M."/>
            <person name="Finn R."/>
            <person name="Kale V."/>
            <person name="Holt S."/>
            <person name="Cochrane G."/>
            <person name="Meng A."/>
            <person name="Brown T."/>
            <person name="Cohen L."/>
        </authorList>
    </citation>
    <scope>NUCLEOTIDE SEQUENCE</scope>
    <source>
        <strain evidence="1">NIES-381</strain>
    </source>
</reference>
<accession>A0A7S1NR14</accession>
<gene>
    <name evidence="1" type="ORF">EGYM00392_LOCUS44063</name>
</gene>
<dbReference type="AlphaFoldDB" id="A0A7S1NR14"/>